<accession>A0A2G5EZK0</accession>
<keyword evidence="1" id="KW-0132">Cell division</keyword>
<reference evidence="4 5" key="1">
    <citation type="submission" date="2017-09" db="EMBL/GenBank/DDBJ databases">
        <title>WGS assembly of Aquilegia coerulea Goldsmith.</title>
        <authorList>
            <person name="Hodges S."/>
            <person name="Kramer E."/>
            <person name="Nordborg M."/>
            <person name="Tomkins J."/>
            <person name="Borevitz J."/>
            <person name="Derieg N."/>
            <person name="Yan J."/>
            <person name="Mihaltcheva S."/>
            <person name="Hayes R.D."/>
            <person name="Rokhsar D."/>
        </authorList>
    </citation>
    <scope>NUCLEOTIDE SEQUENCE [LARGE SCALE GENOMIC DNA]</scope>
    <source>
        <strain evidence="5">cv. Goldsmith</strain>
    </source>
</reference>
<name>A0A2G5EZK0_AQUCA</name>
<proteinExistence type="predicted"/>
<dbReference type="InterPro" id="IPR016024">
    <property type="entry name" value="ARM-type_fold"/>
</dbReference>
<dbReference type="SUPFAM" id="SSF48371">
    <property type="entry name" value="ARM repeat"/>
    <property type="match status" value="1"/>
</dbReference>
<dbReference type="InterPro" id="IPR011989">
    <property type="entry name" value="ARM-like"/>
</dbReference>
<dbReference type="Proteomes" id="UP000230069">
    <property type="component" value="Unassembled WGS sequence"/>
</dbReference>
<organism evidence="4 5">
    <name type="scientific">Aquilegia coerulea</name>
    <name type="common">Rocky mountain columbine</name>
    <dbReference type="NCBI Taxonomy" id="218851"/>
    <lineage>
        <taxon>Eukaryota</taxon>
        <taxon>Viridiplantae</taxon>
        <taxon>Streptophyta</taxon>
        <taxon>Embryophyta</taxon>
        <taxon>Tracheophyta</taxon>
        <taxon>Spermatophyta</taxon>
        <taxon>Magnoliopsida</taxon>
        <taxon>Ranunculales</taxon>
        <taxon>Ranunculaceae</taxon>
        <taxon>Thalictroideae</taxon>
        <taxon>Aquilegia</taxon>
    </lineage>
</organism>
<dbReference type="EMBL" id="KZ305020">
    <property type="protein sequence ID" value="PIA61152.1"/>
    <property type="molecule type" value="Genomic_DNA"/>
</dbReference>
<evidence type="ECO:0000256" key="2">
    <source>
        <dbReference type="ARBA" id="ARBA00023306"/>
    </source>
</evidence>
<dbReference type="FunCoup" id="A0A2G5EZK0">
    <property type="interactions" value="2441"/>
</dbReference>
<dbReference type="OrthoDB" id="379794at2759"/>
<feature type="domain" description="Ataxin-10" evidence="3">
    <location>
        <begin position="350"/>
        <end position="442"/>
    </location>
</feature>
<dbReference type="AlphaFoldDB" id="A0A2G5EZK0"/>
<evidence type="ECO:0000313" key="5">
    <source>
        <dbReference type="Proteomes" id="UP000230069"/>
    </source>
</evidence>
<dbReference type="Pfam" id="PF09759">
    <property type="entry name" value="Atx10homo_assoc"/>
    <property type="match status" value="1"/>
</dbReference>
<dbReference type="PANTHER" id="PTHR13255">
    <property type="entry name" value="ATAXIN-10"/>
    <property type="match status" value="1"/>
</dbReference>
<sequence>MIARTESGRSELASKNTVLVVLELIRFILNHSTCCFLLSSLKLLRNLCAGELLNQNSFITNNGVEVISRVLNLDSENGIVRTGLHLLGNVSLAGEEHQRLTWLLLFPDQFMEIARIRKSEICDSLCMVIYNCCSGSDDQIRELCGVQGMRIVEDIIKTASTVGFGEDWLKWFLSELCFEEHKFPALFYQLNPRDVVTDDLWCKNPIFSEEQAFLLGILSEILNQHIDEVSISNEFAMCVLGILKKAVGSVDIFSTGKSTLPTGIPEVDVLGYSLTILRDVWAKYDPRSSRNEGSIDIVDSMLSSGLLELLLNNLRDLEPPEIIRKSISQNKNQDTSRAQDQLKRCPYKGFRRDIVAIIGNCSYERKHVQDEVRRRGSILLLMQQCVIDEDNPFLKEWGMWLLKNLFESNVENSREVADLVLQDTVDVPELDKYGMRVMLDPKTHRPKLVNV</sequence>
<dbReference type="PANTHER" id="PTHR13255:SF0">
    <property type="entry name" value="ATAXIN-10"/>
    <property type="match status" value="1"/>
</dbReference>
<keyword evidence="2" id="KW-0131">Cell cycle</keyword>
<dbReference type="InterPro" id="IPR051374">
    <property type="entry name" value="Ataxin-10/CTR86_families"/>
</dbReference>
<evidence type="ECO:0000313" key="4">
    <source>
        <dbReference type="EMBL" id="PIA61152.1"/>
    </source>
</evidence>
<dbReference type="GO" id="GO:0005829">
    <property type="term" value="C:cytosol"/>
    <property type="evidence" value="ECO:0007669"/>
    <property type="project" value="TreeGrafter"/>
</dbReference>
<evidence type="ECO:0000259" key="3">
    <source>
        <dbReference type="Pfam" id="PF09759"/>
    </source>
</evidence>
<protein>
    <recommendedName>
        <fullName evidence="3">Ataxin-10 domain-containing protein</fullName>
    </recommendedName>
</protein>
<dbReference type="GO" id="GO:0051301">
    <property type="term" value="P:cell division"/>
    <property type="evidence" value="ECO:0007669"/>
    <property type="project" value="UniProtKB-KW"/>
</dbReference>
<dbReference type="InParanoid" id="A0A2G5EZK0"/>
<dbReference type="InterPro" id="IPR019156">
    <property type="entry name" value="Ataxin-10_domain"/>
</dbReference>
<keyword evidence="5" id="KW-1185">Reference proteome</keyword>
<dbReference type="Gene3D" id="1.25.10.10">
    <property type="entry name" value="Leucine-rich Repeat Variant"/>
    <property type="match status" value="1"/>
</dbReference>
<gene>
    <name evidence="4" type="ORF">AQUCO_00300581v1</name>
</gene>
<evidence type="ECO:0000256" key="1">
    <source>
        <dbReference type="ARBA" id="ARBA00022618"/>
    </source>
</evidence>